<dbReference type="AlphaFoldDB" id="A0A9D2A4S0"/>
<dbReference type="Proteomes" id="UP000824023">
    <property type="component" value="Unassembled WGS sequence"/>
</dbReference>
<dbReference type="EMBL" id="DXCK01000054">
    <property type="protein sequence ID" value="HIZ01334.1"/>
    <property type="molecule type" value="Genomic_DNA"/>
</dbReference>
<reference evidence="2" key="1">
    <citation type="journal article" date="2021" name="PeerJ">
        <title>Extensive microbial diversity within the chicken gut microbiome revealed by metagenomics and culture.</title>
        <authorList>
            <person name="Gilroy R."/>
            <person name="Ravi A."/>
            <person name="Getino M."/>
            <person name="Pursley I."/>
            <person name="Horton D.L."/>
            <person name="Alikhan N.F."/>
            <person name="Baker D."/>
            <person name="Gharbi K."/>
            <person name="Hall N."/>
            <person name="Watson M."/>
            <person name="Adriaenssens E.M."/>
            <person name="Foster-Nyarko E."/>
            <person name="Jarju S."/>
            <person name="Secka A."/>
            <person name="Antonio M."/>
            <person name="Oren A."/>
            <person name="Chaudhuri R.R."/>
            <person name="La Ragione R."/>
            <person name="Hildebrand F."/>
            <person name="Pallen M.J."/>
        </authorList>
    </citation>
    <scope>NUCLEOTIDE SEQUENCE</scope>
    <source>
        <strain evidence="2">ChiHjej12B11-24981</strain>
    </source>
</reference>
<reference evidence="2" key="2">
    <citation type="submission" date="2021-04" db="EMBL/GenBank/DDBJ databases">
        <authorList>
            <person name="Gilroy R."/>
        </authorList>
    </citation>
    <scope>NUCLEOTIDE SEQUENCE</scope>
    <source>
        <strain evidence="2">ChiHjej12B11-24981</strain>
    </source>
</reference>
<comment type="caution">
    <text evidence="2">The sequence shown here is derived from an EMBL/GenBank/DDBJ whole genome shotgun (WGS) entry which is preliminary data.</text>
</comment>
<name>A0A9D2A4S0_9BACE</name>
<keyword evidence="1" id="KW-0472">Membrane</keyword>
<gene>
    <name evidence="2" type="ORF">H9819_03655</name>
</gene>
<feature type="non-terminal residue" evidence="2">
    <location>
        <position position="1"/>
    </location>
</feature>
<protein>
    <submittedName>
        <fullName evidence="2">Uncharacterized protein</fullName>
    </submittedName>
</protein>
<sequence>WCNGSTTDFGSVCPSSNLGSPTHTNCLLDGRDKLKGLSLLFLFLFHHSAFYFSLFSLPLTEMSAMCIRFPSIEPGSCRKLH</sequence>
<accession>A0A9D2A4S0</accession>
<evidence type="ECO:0000256" key="1">
    <source>
        <dbReference type="SAM" id="Phobius"/>
    </source>
</evidence>
<keyword evidence="1" id="KW-0812">Transmembrane</keyword>
<organism evidence="2 3">
    <name type="scientific">Candidatus Bacteroides merdipullorum</name>
    <dbReference type="NCBI Taxonomy" id="2838474"/>
    <lineage>
        <taxon>Bacteria</taxon>
        <taxon>Pseudomonadati</taxon>
        <taxon>Bacteroidota</taxon>
        <taxon>Bacteroidia</taxon>
        <taxon>Bacteroidales</taxon>
        <taxon>Bacteroidaceae</taxon>
        <taxon>Bacteroides</taxon>
    </lineage>
</organism>
<evidence type="ECO:0000313" key="2">
    <source>
        <dbReference type="EMBL" id="HIZ01334.1"/>
    </source>
</evidence>
<evidence type="ECO:0000313" key="3">
    <source>
        <dbReference type="Proteomes" id="UP000824023"/>
    </source>
</evidence>
<feature type="transmembrane region" description="Helical" evidence="1">
    <location>
        <begin position="37"/>
        <end position="59"/>
    </location>
</feature>
<proteinExistence type="predicted"/>
<keyword evidence="1" id="KW-1133">Transmembrane helix</keyword>